<comment type="cofactor">
    <cofactor evidence="10">
        <name>Mg(2+)</name>
        <dbReference type="ChEBI" id="CHEBI:18420"/>
    </cofactor>
    <text evidence="10">Binds 1 Mg(2+) ion per subunit.</text>
</comment>
<evidence type="ECO:0000256" key="8">
    <source>
        <dbReference type="ARBA" id="ARBA00051875"/>
    </source>
</evidence>
<evidence type="ECO:0000256" key="11">
    <source>
        <dbReference type="RuleBase" id="RU003781"/>
    </source>
</evidence>
<feature type="compositionally biased region" description="Low complexity" evidence="12">
    <location>
        <begin position="223"/>
        <end position="232"/>
    </location>
</feature>
<comment type="function">
    <text evidence="10">Pyrophosphatase that catalyzes the hydrolysis of nucleoside triphosphates to their monophosphate derivatives, with a high preference for the non-canonical purine nucleotides XTP (xanthosine triphosphate), dITP (deoxyinosine triphosphate) and ITP. Seems to function as a house-cleaning enzyme that removes non-canonical purine nucleotides from the nucleotide pool, thus preventing their incorporation into DNA/RNA and avoiding chromosomal lesions.</text>
</comment>
<evidence type="ECO:0000256" key="9">
    <source>
        <dbReference type="ARBA" id="ARBA00052017"/>
    </source>
</evidence>
<comment type="catalytic activity">
    <reaction evidence="8 10">
        <text>dITP + H2O = dIMP + diphosphate + H(+)</text>
        <dbReference type="Rhea" id="RHEA:28342"/>
        <dbReference type="ChEBI" id="CHEBI:15377"/>
        <dbReference type="ChEBI" id="CHEBI:15378"/>
        <dbReference type="ChEBI" id="CHEBI:33019"/>
        <dbReference type="ChEBI" id="CHEBI:61194"/>
        <dbReference type="ChEBI" id="CHEBI:61382"/>
        <dbReference type="EC" id="3.6.1.66"/>
    </reaction>
</comment>
<dbReference type="Proteomes" id="UP000885672">
    <property type="component" value="Unassembled WGS sequence"/>
</dbReference>
<dbReference type="EMBL" id="DSBX01000358">
    <property type="protein sequence ID" value="HDR00478.1"/>
    <property type="molecule type" value="Genomic_DNA"/>
</dbReference>
<dbReference type="GO" id="GO:0035870">
    <property type="term" value="F:dITP diphosphatase activity"/>
    <property type="evidence" value="ECO:0007669"/>
    <property type="project" value="UniProtKB-UniRule"/>
</dbReference>
<comment type="catalytic activity">
    <reaction evidence="9 10">
        <text>XTP + H2O = XMP + diphosphate + H(+)</text>
        <dbReference type="Rhea" id="RHEA:28610"/>
        <dbReference type="ChEBI" id="CHEBI:15377"/>
        <dbReference type="ChEBI" id="CHEBI:15378"/>
        <dbReference type="ChEBI" id="CHEBI:33019"/>
        <dbReference type="ChEBI" id="CHEBI:57464"/>
        <dbReference type="ChEBI" id="CHEBI:61314"/>
        <dbReference type="EC" id="3.6.1.66"/>
    </reaction>
</comment>
<organism evidence="13">
    <name type="scientific">candidate division WOR-3 bacterium</name>
    <dbReference type="NCBI Taxonomy" id="2052148"/>
    <lineage>
        <taxon>Bacteria</taxon>
        <taxon>Bacteria division WOR-3</taxon>
    </lineage>
</organism>
<evidence type="ECO:0000256" key="10">
    <source>
        <dbReference type="HAMAP-Rule" id="MF_01405"/>
    </source>
</evidence>
<keyword evidence="4 10" id="KW-0547">Nucleotide-binding</keyword>
<dbReference type="AlphaFoldDB" id="A0A7V0XFT3"/>
<dbReference type="GO" id="GO:0009117">
    <property type="term" value="P:nucleotide metabolic process"/>
    <property type="evidence" value="ECO:0007669"/>
    <property type="project" value="UniProtKB-KW"/>
</dbReference>
<proteinExistence type="inferred from homology"/>
<feature type="binding site" evidence="10">
    <location>
        <position position="175"/>
    </location>
    <ligand>
        <name>substrate</name>
    </ligand>
</feature>
<evidence type="ECO:0000256" key="1">
    <source>
        <dbReference type="ARBA" id="ARBA00008023"/>
    </source>
</evidence>
<keyword evidence="5 10" id="KW-0378">Hydrolase</keyword>
<sequence>MKLLFASRNTGKVTEVAQLLEGTGWRVMGLSAAGTEVELVESGMTFEDNARMKARQAARIFNDWTLADDSGLEVDALGGEPGVFSARYAGPKAGDADRVRLLLDKLIAVPGEKRTARFRCVMCLVDPAGEDRLFEGKVEGTISHHPRGTSGFGYDPVFIPKGEARTFAELGLDHKNRISHRAVAVRAVVAHLRTKVSMPGSAKPAPGPGGPGRSGGTSGFPGFGYSPPDLRP</sequence>
<dbReference type="GO" id="GO:0009146">
    <property type="term" value="P:purine nucleoside triphosphate catabolic process"/>
    <property type="evidence" value="ECO:0007669"/>
    <property type="project" value="UniProtKB-UniRule"/>
</dbReference>
<feature type="active site" description="Proton acceptor" evidence="10">
    <location>
        <position position="69"/>
    </location>
</feature>
<feature type="binding site" evidence="10">
    <location>
        <begin position="180"/>
        <end position="181"/>
    </location>
    <ligand>
        <name>substrate</name>
    </ligand>
</feature>
<evidence type="ECO:0000256" key="6">
    <source>
        <dbReference type="ARBA" id="ARBA00022842"/>
    </source>
</evidence>
<dbReference type="FunFam" id="3.90.950.10:FF:000001">
    <property type="entry name" value="dITP/XTP pyrophosphatase"/>
    <property type="match status" value="1"/>
</dbReference>
<feature type="binding site" evidence="10">
    <location>
        <begin position="7"/>
        <end position="12"/>
    </location>
    <ligand>
        <name>substrate</name>
    </ligand>
</feature>
<dbReference type="GO" id="GO:0036220">
    <property type="term" value="F:ITP diphosphatase activity"/>
    <property type="evidence" value="ECO:0007669"/>
    <property type="project" value="UniProtKB-UniRule"/>
</dbReference>
<evidence type="ECO:0000313" key="13">
    <source>
        <dbReference type="EMBL" id="HDR00478.1"/>
    </source>
</evidence>
<dbReference type="SUPFAM" id="SSF52972">
    <property type="entry name" value="ITPase-like"/>
    <property type="match status" value="1"/>
</dbReference>
<dbReference type="PANTHER" id="PTHR11067">
    <property type="entry name" value="INOSINE TRIPHOSPHATE PYROPHOSPHATASE/HAM1 PROTEIN"/>
    <property type="match status" value="1"/>
</dbReference>
<evidence type="ECO:0000256" key="3">
    <source>
        <dbReference type="ARBA" id="ARBA00022723"/>
    </source>
</evidence>
<gene>
    <name evidence="13" type="primary">rdgB</name>
    <name evidence="13" type="ORF">ENN51_09380</name>
</gene>
<evidence type="ECO:0000256" key="4">
    <source>
        <dbReference type="ARBA" id="ARBA00022741"/>
    </source>
</evidence>
<keyword evidence="7 10" id="KW-0546">Nucleotide metabolism</keyword>
<comment type="caution">
    <text evidence="13">The sequence shown here is derived from an EMBL/GenBank/DDBJ whole genome shotgun (WGS) entry which is preliminary data.</text>
</comment>
<protein>
    <recommendedName>
        <fullName evidence="10">dITP/XTP pyrophosphatase</fullName>
        <ecNumber evidence="10">3.6.1.66</ecNumber>
    </recommendedName>
    <alternativeName>
        <fullName evidence="10">Non-canonical purine NTP pyrophosphatase</fullName>
    </alternativeName>
    <alternativeName>
        <fullName evidence="10">Non-standard purine NTP pyrophosphatase</fullName>
    </alternativeName>
    <alternativeName>
        <fullName evidence="10">Nucleoside-triphosphate diphosphatase</fullName>
    </alternativeName>
    <alternativeName>
        <fullName evidence="10">Nucleoside-triphosphate pyrophosphatase</fullName>
        <shortName evidence="10">NTPase</shortName>
    </alternativeName>
</protein>
<dbReference type="InterPro" id="IPR002637">
    <property type="entry name" value="RdgB/HAM1"/>
</dbReference>
<dbReference type="GO" id="GO:0046872">
    <property type="term" value="F:metal ion binding"/>
    <property type="evidence" value="ECO:0007669"/>
    <property type="project" value="UniProtKB-KW"/>
</dbReference>
<feature type="binding site" evidence="10">
    <location>
        <position position="70"/>
    </location>
    <ligand>
        <name>substrate</name>
    </ligand>
</feature>
<comment type="similarity">
    <text evidence="1 10 11">Belongs to the HAM1 NTPase family.</text>
</comment>
<reference evidence="13" key="1">
    <citation type="journal article" date="2020" name="mSystems">
        <title>Genome- and Community-Level Interaction Insights into Carbon Utilization and Element Cycling Functions of Hydrothermarchaeota in Hydrothermal Sediment.</title>
        <authorList>
            <person name="Zhou Z."/>
            <person name="Liu Y."/>
            <person name="Xu W."/>
            <person name="Pan J."/>
            <person name="Luo Z.H."/>
            <person name="Li M."/>
        </authorList>
    </citation>
    <scope>NUCLEOTIDE SEQUENCE [LARGE SCALE GENOMIC DNA]</scope>
    <source>
        <strain evidence="13">SpSt-1182</strain>
    </source>
</reference>
<dbReference type="InterPro" id="IPR020922">
    <property type="entry name" value="dITP/XTP_pyrophosphatase"/>
</dbReference>
<dbReference type="GO" id="GO:0017111">
    <property type="term" value="F:ribonucleoside triphosphate phosphatase activity"/>
    <property type="evidence" value="ECO:0007669"/>
    <property type="project" value="InterPro"/>
</dbReference>
<evidence type="ECO:0000256" key="2">
    <source>
        <dbReference type="ARBA" id="ARBA00011738"/>
    </source>
</evidence>
<feature type="binding site" evidence="10">
    <location>
        <begin position="152"/>
        <end position="155"/>
    </location>
    <ligand>
        <name>substrate</name>
    </ligand>
</feature>
<feature type="binding site" evidence="10">
    <location>
        <position position="69"/>
    </location>
    <ligand>
        <name>Mg(2+)</name>
        <dbReference type="ChEBI" id="CHEBI:18420"/>
    </ligand>
</feature>
<feature type="compositionally biased region" description="Gly residues" evidence="12">
    <location>
        <begin position="210"/>
        <end position="222"/>
    </location>
</feature>
<evidence type="ECO:0000256" key="12">
    <source>
        <dbReference type="SAM" id="MobiDB-lite"/>
    </source>
</evidence>
<dbReference type="PANTHER" id="PTHR11067:SF9">
    <property type="entry name" value="INOSINE TRIPHOSPHATE PYROPHOSPHATASE"/>
    <property type="match status" value="1"/>
</dbReference>
<keyword evidence="3 10" id="KW-0479">Metal-binding</keyword>
<comment type="subunit">
    <text evidence="2 10">Homodimer.</text>
</comment>
<dbReference type="Gene3D" id="3.90.950.10">
    <property type="match status" value="1"/>
</dbReference>
<dbReference type="HAMAP" id="MF_01405">
    <property type="entry name" value="Non_canon_purine_NTPase"/>
    <property type="match status" value="1"/>
</dbReference>
<keyword evidence="6 10" id="KW-0460">Magnesium</keyword>
<dbReference type="NCBIfam" id="TIGR00042">
    <property type="entry name" value="RdgB/HAM1 family non-canonical purine NTP pyrophosphatase"/>
    <property type="match status" value="1"/>
</dbReference>
<name>A0A7V0XFT3_UNCW3</name>
<accession>A0A7V0XFT3</accession>
<dbReference type="GO" id="GO:0005829">
    <property type="term" value="C:cytosol"/>
    <property type="evidence" value="ECO:0007669"/>
    <property type="project" value="TreeGrafter"/>
</dbReference>
<dbReference type="CDD" id="cd00515">
    <property type="entry name" value="HAM1"/>
    <property type="match status" value="1"/>
</dbReference>
<dbReference type="Pfam" id="PF01725">
    <property type="entry name" value="Ham1p_like"/>
    <property type="match status" value="1"/>
</dbReference>
<dbReference type="EC" id="3.6.1.66" evidence="10"/>
<dbReference type="GO" id="GO:0000166">
    <property type="term" value="F:nucleotide binding"/>
    <property type="evidence" value="ECO:0007669"/>
    <property type="project" value="UniProtKB-KW"/>
</dbReference>
<dbReference type="GO" id="GO:0036222">
    <property type="term" value="F:XTP diphosphatase activity"/>
    <property type="evidence" value="ECO:0007669"/>
    <property type="project" value="UniProtKB-UniRule"/>
</dbReference>
<dbReference type="InterPro" id="IPR029001">
    <property type="entry name" value="ITPase-like_fam"/>
</dbReference>
<evidence type="ECO:0000256" key="5">
    <source>
        <dbReference type="ARBA" id="ARBA00022801"/>
    </source>
</evidence>
<comment type="catalytic activity">
    <reaction evidence="10">
        <text>ITP + H2O = IMP + diphosphate + H(+)</text>
        <dbReference type="Rhea" id="RHEA:29399"/>
        <dbReference type="ChEBI" id="CHEBI:15377"/>
        <dbReference type="ChEBI" id="CHEBI:15378"/>
        <dbReference type="ChEBI" id="CHEBI:33019"/>
        <dbReference type="ChEBI" id="CHEBI:58053"/>
        <dbReference type="ChEBI" id="CHEBI:61402"/>
        <dbReference type="EC" id="3.6.1.66"/>
    </reaction>
</comment>
<comment type="caution">
    <text evidence="10">Lacks conserved residue(s) required for the propagation of feature annotation.</text>
</comment>
<evidence type="ECO:0000256" key="7">
    <source>
        <dbReference type="ARBA" id="ARBA00023080"/>
    </source>
</evidence>
<feature type="region of interest" description="Disordered" evidence="12">
    <location>
        <begin position="197"/>
        <end position="232"/>
    </location>
</feature>